<sequence length="68" mass="7763">MGEQLDSQNRRMDGIEGCISETEDGAASFVKCLKDIEKMLKTVVDQNEDLEDSRVVFQANYNFFLLVQ</sequence>
<dbReference type="EMBL" id="JANPWB010000012">
    <property type="protein sequence ID" value="KAJ1114331.1"/>
    <property type="molecule type" value="Genomic_DNA"/>
</dbReference>
<keyword evidence="2" id="KW-1185">Reference proteome</keyword>
<dbReference type="AlphaFoldDB" id="A0AAV7NEC5"/>
<organism evidence="1 2">
    <name type="scientific">Pleurodeles waltl</name>
    <name type="common">Iberian ribbed newt</name>
    <dbReference type="NCBI Taxonomy" id="8319"/>
    <lineage>
        <taxon>Eukaryota</taxon>
        <taxon>Metazoa</taxon>
        <taxon>Chordata</taxon>
        <taxon>Craniata</taxon>
        <taxon>Vertebrata</taxon>
        <taxon>Euteleostomi</taxon>
        <taxon>Amphibia</taxon>
        <taxon>Batrachia</taxon>
        <taxon>Caudata</taxon>
        <taxon>Salamandroidea</taxon>
        <taxon>Salamandridae</taxon>
        <taxon>Pleurodelinae</taxon>
        <taxon>Pleurodeles</taxon>
    </lineage>
</organism>
<evidence type="ECO:0000313" key="2">
    <source>
        <dbReference type="Proteomes" id="UP001066276"/>
    </source>
</evidence>
<proteinExistence type="predicted"/>
<gene>
    <name evidence="1" type="ORF">NDU88_002569</name>
</gene>
<comment type="caution">
    <text evidence="1">The sequence shown here is derived from an EMBL/GenBank/DDBJ whole genome shotgun (WGS) entry which is preliminary data.</text>
</comment>
<protein>
    <submittedName>
        <fullName evidence="1">Uncharacterized protein</fullName>
    </submittedName>
</protein>
<evidence type="ECO:0000313" key="1">
    <source>
        <dbReference type="EMBL" id="KAJ1114331.1"/>
    </source>
</evidence>
<accession>A0AAV7NEC5</accession>
<dbReference type="Proteomes" id="UP001066276">
    <property type="component" value="Chromosome 8"/>
</dbReference>
<name>A0AAV7NEC5_PLEWA</name>
<reference evidence="1" key="1">
    <citation type="journal article" date="2022" name="bioRxiv">
        <title>Sequencing and chromosome-scale assembly of the giantPleurodeles waltlgenome.</title>
        <authorList>
            <person name="Brown T."/>
            <person name="Elewa A."/>
            <person name="Iarovenko S."/>
            <person name="Subramanian E."/>
            <person name="Araus A.J."/>
            <person name="Petzold A."/>
            <person name="Susuki M."/>
            <person name="Suzuki K.-i.T."/>
            <person name="Hayashi T."/>
            <person name="Toyoda A."/>
            <person name="Oliveira C."/>
            <person name="Osipova E."/>
            <person name="Leigh N.D."/>
            <person name="Simon A."/>
            <person name="Yun M.H."/>
        </authorList>
    </citation>
    <scope>NUCLEOTIDE SEQUENCE</scope>
    <source>
        <strain evidence="1">20211129_DDA</strain>
        <tissue evidence="1">Liver</tissue>
    </source>
</reference>